<reference evidence="1 2" key="1">
    <citation type="submission" date="2024-01" db="EMBL/GenBank/DDBJ databases">
        <title>The genomes of 5 underutilized Papilionoideae crops provide insights into root nodulation and disease resistanc.</title>
        <authorList>
            <person name="Jiang F."/>
        </authorList>
    </citation>
    <scope>NUCLEOTIDE SEQUENCE [LARGE SCALE GENOMIC DNA]</scope>
    <source>
        <strain evidence="1">LVBAO_FW01</strain>
        <tissue evidence="1">Leaves</tissue>
    </source>
</reference>
<dbReference type="EMBL" id="JAYMYQ010000001">
    <property type="protein sequence ID" value="KAK7359867.1"/>
    <property type="molecule type" value="Genomic_DNA"/>
</dbReference>
<organism evidence="1 2">
    <name type="scientific">Canavalia gladiata</name>
    <name type="common">Sword bean</name>
    <name type="synonym">Dolichos gladiatus</name>
    <dbReference type="NCBI Taxonomy" id="3824"/>
    <lineage>
        <taxon>Eukaryota</taxon>
        <taxon>Viridiplantae</taxon>
        <taxon>Streptophyta</taxon>
        <taxon>Embryophyta</taxon>
        <taxon>Tracheophyta</taxon>
        <taxon>Spermatophyta</taxon>
        <taxon>Magnoliopsida</taxon>
        <taxon>eudicotyledons</taxon>
        <taxon>Gunneridae</taxon>
        <taxon>Pentapetalae</taxon>
        <taxon>rosids</taxon>
        <taxon>fabids</taxon>
        <taxon>Fabales</taxon>
        <taxon>Fabaceae</taxon>
        <taxon>Papilionoideae</taxon>
        <taxon>50 kb inversion clade</taxon>
        <taxon>NPAAA clade</taxon>
        <taxon>indigoferoid/millettioid clade</taxon>
        <taxon>Phaseoleae</taxon>
        <taxon>Canavalia</taxon>
    </lineage>
</organism>
<gene>
    <name evidence="1" type="ORF">VNO77_01832</name>
</gene>
<proteinExistence type="predicted"/>
<evidence type="ECO:0000313" key="2">
    <source>
        <dbReference type="Proteomes" id="UP001367508"/>
    </source>
</evidence>
<dbReference type="Proteomes" id="UP001367508">
    <property type="component" value="Unassembled WGS sequence"/>
</dbReference>
<accession>A0AAN9R5C3</accession>
<keyword evidence="2" id="KW-1185">Reference proteome</keyword>
<protein>
    <submittedName>
        <fullName evidence="1">Uncharacterized protein</fullName>
    </submittedName>
</protein>
<dbReference type="AlphaFoldDB" id="A0AAN9R5C3"/>
<sequence length="97" mass="11159">MEYMIWLSFLVDKLEENALQKTIMLFGHYGKRRMKLFTRNLSKAIPMLETLLKLFGPGGSVNSRIRMSRGTHYYSCRKMAKDSKIGTGDRQHGAVTT</sequence>
<name>A0AAN9R5C3_CANGL</name>
<comment type="caution">
    <text evidence="1">The sequence shown here is derived from an EMBL/GenBank/DDBJ whole genome shotgun (WGS) entry which is preliminary data.</text>
</comment>
<evidence type="ECO:0000313" key="1">
    <source>
        <dbReference type="EMBL" id="KAK7359867.1"/>
    </source>
</evidence>